<evidence type="ECO:0000313" key="1">
    <source>
        <dbReference type="EMBL" id="KAJ4838187.1"/>
    </source>
</evidence>
<keyword evidence="2" id="KW-1185">Reference proteome</keyword>
<proteinExistence type="predicted"/>
<dbReference type="OrthoDB" id="5835829at2759"/>
<accession>A0A9Q0JEE6</accession>
<dbReference type="Gene3D" id="3.40.50.2000">
    <property type="entry name" value="Glycogen Phosphorylase B"/>
    <property type="match status" value="1"/>
</dbReference>
<dbReference type="EMBL" id="JAKUCV010003619">
    <property type="protein sequence ID" value="KAJ4838187.1"/>
    <property type="molecule type" value="Genomic_DNA"/>
</dbReference>
<name>A0A9Q0JEE6_9ROSI</name>
<dbReference type="Proteomes" id="UP001141552">
    <property type="component" value="Unassembled WGS sequence"/>
</dbReference>
<dbReference type="SUPFAM" id="SSF53756">
    <property type="entry name" value="UDP-Glycosyltransferase/glycogen phosphorylase"/>
    <property type="match status" value="1"/>
</dbReference>
<reference evidence="1" key="1">
    <citation type="submission" date="2022-02" db="EMBL/GenBank/DDBJ databases">
        <authorList>
            <person name="Henning P.M."/>
            <person name="McCubbin A.G."/>
            <person name="Shore J.S."/>
        </authorList>
    </citation>
    <scope>NUCLEOTIDE SEQUENCE</scope>
    <source>
        <strain evidence="1">F60SS</strain>
        <tissue evidence="1">Leaves</tissue>
    </source>
</reference>
<gene>
    <name evidence="1" type="ORF">Tsubulata_018750</name>
</gene>
<sequence>MGAAGKPHVVLVPGPVQGHIKTLLKLAKLLHIK</sequence>
<protein>
    <submittedName>
        <fullName evidence="1">Uncharacterized protein</fullName>
    </submittedName>
</protein>
<dbReference type="AlphaFoldDB" id="A0A9Q0JEE6"/>
<feature type="non-terminal residue" evidence="1">
    <location>
        <position position="33"/>
    </location>
</feature>
<organism evidence="1 2">
    <name type="scientific">Turnera subulata</name>
    <dbReference type="NCBI Taxonomy" id="218843"/>
    <lineage>
        <taxon>Eukaryota</taxon>
        <taxon>Viridiplantae</taxon>
        <taxon>Streptophyta</taxon>
        <taxon>Embryophyta</taxon>
        <taxon>Tracheophyta</taxon>
        <taxon>Spermatophyta</taxon>
        <taxon>Magnoliopsida</taxon>
        <taxon>eudicotyledons</taxon>
        <taxon>Gunneridae</taxon>
        <taxon>Pentapetalae</taxon>
        <taxon>rosids</taxon>
        <taxon>fabids</taxon>
        <taxon>Malpighiales</taxon>
        <taxon>Passifloraceae</taxon>
        <taxon>Turnera</taxon>
    </lineage>
</organism>
<evidence type="ECO:0000313" key="2">
    <source>
        <dbReference type="Proteomes" id="UP001141552"/>
    </source>
</evidence>
<comment type="caution">
    <text evidence="1">The sequence shown here is derived from an EMBL/GenBank/DDBJ whole genome shotgun (WGS) entry which is preliminary data.</text>
</comment>
<reference evidence="1" key="2">
    <citation type="journal article" date="2023" name="Plants (Basel)">
        <title>Annotation of the Turnera subulata (Passifloraceae) Draft Genome Reveals the S-Locus Evolved after the Divergence of Turneroideae from Passifloroideae in a Stepwise Manner.</title>
        <authorList>
            <person name="Henning P.M."/>
            <person name="Roalson E.H."/>
            <person name="Mir W."/>
            <person name="McCubbin A.G."/>
            <person name="Shore J.S."/>
        </authorList>
    </citation>
    <scope>NUCLEOTIDE SEQUENCE</scope>
    <source>
        <strain evidence="1">F60SS</strain>
    </source>
</reference>